<dbReference type="InterPro" id="IPR021345">
    <property type="entry name" value="DUF2961"/>
</dbReference>
<feature type="domain" description="Fibronectin type-III" evidence="6">
    <location>
        <begin position="644"/>
        <end position="737"/>
    </location>
</feature>
<evidence type="ECO:0000259" key="6">
    <source>
        <dbReference type="PROSITE" id="PS50853"/>
    </source>
</evidence>
<dbReference type="PANTHER" id="PTHR46580">
    <property type="entry name" value="SENSOR KINASE-RELATED"/>
    <property type="match status" value="1"/>
</dbReference>
<dbReference type="Gene3D" id="2.60.40.10">
    <property type="entry name" value="Immunoglobulins"/>
    <property type="match status" value="1"/>
</dbReference>
<feature type="region of interest" description="Disordered" evidence="4">
    <location>
        <begin position="216"/>
        <end position="236"/>
    </location>
</feature>
<dbReference type="CDD" id="cd00063">
    <property type="entry name" value="FN3"/>
    <property type="match status" value="1"/>
</dbReference>
<dbReference type="Proteomes" id="UP000316639">
    <property type="component" value="Unassembled WGS sequence"/>
</dbReference>
<dbReference type="SUPFAM" id="SSF49265">
    <property type="entry name" value="Fibronectin type III"/>
    <property type="match status" value="1"/>
</dbReference>
<evidence type="ECO:0000256" key="4">
    <source>
        <dbReference type="SAM" id="MobiDB-lite"/>
    </source>
</evidence>
<keyword evidence="2" id="KW-0326">Glycosidase</keyword>
<dbReference type="GO" id="GO:0000272">
    <property type="term" value="P:polysaccharide catabolic process"/>
    <property type="evidence" value="ECO:0007669"/>
    <property type="project" value="UniProtKB-KW"/>
</dbReference>
<name>A0A563F2F4_9PSEU</name>
<keyword evidence="2" id="KW-0378">Hydrolase</keyword>
<evidence type="ECO:0000256" key="1">
    <source>
        <dbReference type="ARBA" id="ARBA00022729"/>
    </source>
</evidence>
<dbReference type="Gene3D" id="2.40.128.340">
    <property type="match status" value="1"/>
</dbReference>
<dbReference type="RefSeq" id="WP_146348928.1">
    <property type="nucleotide sequence ID" value="NZ_VOBR01000001.1"/>
</dbReference>
<evidence type="ECO:0000313" key="8">
    <source>
        <dbReference type="Proteomes" id="UP000316639"/>
    </source>
</evidence>
<keyword evidence="3" id="KW-0119">Carbohydrate metabolism</keyword>
<dbReference type="InterPro" id="IPR013517">
    <property type="entry name" value="FG-GAP"/>
</dbReference>
<gene>
    <name evidence="7" type="ORF">FKR81_00830</name>
</gene>
<dbReference type="Pfam" id="PF11175">
    <property type="entry name" value="DUF2961"/>
    <property type="match status" value="1"/>
</dbReference>
<proteinExistence type="predicted"/>
<dbReference type="SUPFAM" id="SSF69318">
    <property type="entry name" value="Integrin alpha N-terminal domain"/>
    <property type="match status" value="1"/>
</dbReference>
<dbReference type="Gene3D" id="2.60.120.1390">
    <property type="match status" value="3"/>
</dbReference>
<reference evidence="7 8" key="1">
    <citation type="submission" date="2019-07" db="EMBL/GenBank/DDBJ databases">
        <title>Lentzea xizangensis sp. nov., isolated from Qinghai-Tibetan Plateau Soils.</title>
        <authorList>
            <person name="Huang J."/>
        </authorList>
    </citation>
    <scope>NUCLEOTIDE SEQUENCE [LARGE SCALE GENOMIC DNA]</scope>
    <source>
        <strain evidence="7 8">FXJ1.1311</strain>
    </source>
</reference>
<sequence>MNLRALGGSALAAIIIAASALALPSTAQAAVSDNGPVGWDTYRKLDQLPELTHSRTEQFSSFARDGSNGDGFSGAFSCLRQDASGCVIAEDSGAGEVQSLWFTQVFNGNTGNMTATGWIKIELDGRVILQRSLQELVDGKEGAPFAHPLVANADQSSGGVYVKVPMPYRSSMRITTQNNPNFYHVTYRDLASADGVTTFDKSDKAEDVLAMLRASGTRDPKPAAPGATPANRTVTVPTGGKATLAQLTGSGSINSLRLKLPAHNNNLRLRITFDGRTTVDSPVGEFFGSALSQAAVRSLMFAMSADGWHSSWWPMPYRSSAQVELVNPGPAVQVTSEISSAPRAWTGTEGHFGTQSKGARTKAGEDWYFADVAGSGKFVGVTHTMRGRTPGRYYLEGDERVRVDSSLAPSLHGTGTEDFYESGWYFDRGEFSNPFNGNPRHLVGRDGCVHECDGVYRLMLGDAVGFGSALRFGIEHGQQNDFDADYASTAYLYTRPEVATKRTDAIDAGDAVSRSAHGWTEAGGGQSPLSAQYEGDDDDVVLRDDVRSSTSPVSFKISVKGAALLRRTSDQNAPARADVLVDGVPVGTWVQPLRNGTSRWLEDSFTLPATAKSQITVTLRPQGTWTAAQYQVDSLVPAFADTAAPSAPAQVRTVGTKVHSIGLEWSPAADNVGADSYRVYGYRAGGAETLVGTTRVPQFRDGALKPGETWSYRVAAVDASGNEGARSAVVSGKVRGSNVSDVDGDGRDDVLTFTRGDAADVYAATSTGSGFTGNGVKWHDHFAVGAEIPMSGDFDGDGRADVVTFTKGDGRVYVSLSDGTKFVQDAWMWHGLFAPGTEVPLVGDFNGDGRDDIATFTRGDSADVFVALSNGRSFVGTGWKWHDHFAAGTETPVAGDINGDGRDDIVTFTGGAAYAALSTGASFEGDGVRWHDNLPGKPELGDVDGDGRDDVVLFSGGQVTVARSTGTSFGTASVWHGHFAVGDEVPGVADFTGDGKADIVTYTRGTAADVYVATSTGTAFAGDGVKWHDWFAAGSELPRPSV</sequence>
<protein>
    <submittedName>
        <fullName evidence="7">DUF2961 domain-containing protein</fullName>
    </submittedName>
</protein>
<evidence type="ECO:0000313" key="7">
    <source>
        <dbReference type="EMBL" id="TWP54145.1"/>
    </source>
</evidence>
<keyword evidence="8" id="KW-1185">Reference proteome</keyword>
<feature type="signal peptide" evidence="5">
    <location>
        <begin position="1"/>
        <end position="29"/>
    </location>
</feature>
<dbReference type="InterPro" id="IPR003961">
    <property type="entry name" value="FN3_dom"/>
</dbReference>
<dbReference type="InterPro" id="IPR028994">
    <property type="entry name" value="Integrin_alpha_N"/>
</dbReference>
<organism evidence="7 8">
    <name type="scientific">Lentzea tibetensis</name>
    <dbReference type="NCBI Taxonomy" id="2591470"/>
    <lineage>
        <taxon>Bacteria</taxon>
        <taxon>Bacillati</taxon>
        <taxon>Actinomycetota</taxon>
        <taxon>Actinomycetes</taxon>
        <taxon>Pseudonocardiales</taxon>
        <taxon>Pseudonocardiaceae</taxon>
        <taxon>Lentzea</taxon>
    </lineage>
</organism>
<dbReference type="SMART" id="SM00060">
    <property type="entry name" value="FN3"/>
    <property type="match status" value="1"/>
</dbReference>
<comment type="caution">
    <text evidence="7">The sequence shown here is derived from an EMBL/GenBank/DDBJ whole genome shotgun (WGS) entry which is preliminary data.</text>
</comment>
<dbReference type="PROSITE" id="PS50853">
    <property type="entry name" value="FN3"/>
    <property type="match status" value="1"/>
</dbReference>
<accession>A0A563F2F4</accession>
<dbReference type="InterPro" id="IPR013783">
    <property type="entry name" value="Ig-like_fold"/>
</dbReference>
<dbReference type="GO" id="GO:0016798">
    <property type="term" value="F:hydrolase activity, acting on glycosyl bonds"/>
    <property type="evidence" value="ECO:0007669"/>
    <property type="project" value="UniProtKB-KW"/>
</dbReference>
<dbReference type="InterPro" id="IPR036116">
    <property type="entry name" value="FN3_sf"/>
</dbReference>
<keyword evidence="3" id="KW-0624">Polysaccharide degradation</keyword>
<feature type="chain" id="PRO_5021766485" evidence="5">
    <location>
        <begin position="30"/>
        <end position="1042"/>
    </location>
</feature>
<dbReference type="OrthoDB" id="2518538at2"/>
<evidence type="ECO:0000256" key="3">
    <source>
        <dbReference type="ARBA" id="ARBA00023326"/>
    </source>
</evidence>
<keyword evidence="1 5" id="KW-0732">Signal</keyword>
<evidence type="ECO:0000256" key="5">
    <source>
        <dbReference type="SAM" id="SignalP"/>
    </source>
</evidence>
<evidence type="ECO:0000256" key="2">
    <source>
        <dbReference type="ARBA" id="ARBA00023295"/>
    </source>
</evidence>
<dbReference type="Pfam" id="PF13517">
    <property type="entry name" value="FG-GAP_3"/>
    <property type="match status" value="2"/>
</dbReference>
<dbReference type="EMBL" id="VOBR01000001">
    <property type="protein sequence ID" value="TWP54145.1"/>
    <property type="molecule type" value="Genomic_DNA"/>
</dbReference>
<dbReference type="AlphaFoldDB" id="A0A563F2F4"/>